<dbReference type="Proteomes" id="UP001417504">
    <property type="component" value="Unassembled WGS sequence"/>
</dbReference>
<organism evidence="2 3">
    <name type="scientific">Stephania japonica</name>
    <dbReference type="NCBI Taxonomy" id="461633"/>
    <lineage>
        <taxon>Eukaryota</taxon>
        <taxon>Viridiplantae</taxon>
        <taxon>Streptophyta</taxon>
        <taxon>Embryophyta</taxon>
        <taxon>Tracheophyta</taxon>
        <taxon>Spermatophyta</taxon>
        <taxon>Magnoliopsida</taxon>
        <taxon>Ranunculales</taxon>
        <taxon>Menispermaceae</taxon>
        <taxon>Menispermoideae</taxon>
        <taxon>Cissampelideae</taxon>
        <taxon>Stephania</taxon>
    </lineage>
</organism>
<sequence length="161" mass="17379">MSPPPTVQCKSIHHMPSSPLSPPRMPIPSTPLIPSLVHKPVSSSLTSKRASRGTRSKTRPPPLWYSQILVDHFPHITSAKSLSLRWLAASDANFRNCAPGPVIFEYFVIRTSRVTPEGLGHSNPSFLGAVVQKLSDQPVPLTADRVKGGGSSSTLPHEHGP</sequence>
<dbReference type="AlphaFoldDB" id="A0AAP0HYY2"/>
<protein>
    <submittedName>
        <fullName evidence="2">Uncharacterized protein</fullName>
    </submittedName>
</protein>
<comment type="caution">
    <text evidence="2">The sequence shown here is derived from an EMBL/GenBank/DDBJ whole genome shotgun (WGS) entry which is preliminary data.</text>
</comment>
<feature type="region of interest" description="Disordered" evidence="1">
    <location>
        <begin position="140"/>
        <end position="161"/>
    </location>
</feature>
<feature type="compositionally biased region" description="Basic residues" evidence="1">
    <location>
        <begin position="49"/>
        <end position="58"/>
    </location>
</feature>
<name>A0AAP0HYY2_9MAGN</name>
<evidence type="ECO:0000256" key="1">
    <source>
        <dbReference type="SAM" id="MobiDB-lite"/>
    </source>
</evidence>
<keyword evidence="3" id="KW-1185">Reference proteome</keyword>
<feature type="region of interest" description="Disordered" evidence="1">
    <location>
        <begin position="40"/>
        <end position="59"/>
    </location>
</feature>
<dbReference type="EMBL" id="JBBNAE010000008">
    <property type="protein sequence ID" value="KAK9103122.1"/>
    <property type="molecule type" value="Genomic_DNA"/>
</dbReference>
<evidence type="ECO:0000313" key="2">
    <source>
        <dbReference type="EMBL" id="KAK9103122.1"/>
    </source>
</evidence>
<feature type="region of interest" description="Disordered" evidence="1">
    <location>
        <begin position="1"/>
        <end position="32"/>
    </location>
</feature>
<evidence type="ECO:0000313" key="3">
    <source>
        <dbReference type="Proteomes" id="UP001417504"/>
    </source>
</evidence>
<gene>
    <name evidence="2" type="ORF">Sjap_020376</name>
</gene>
<reference evidence="2 3" key="1">
    <citation type="submission" date="2024-01" db="EMBL/GenBank/DDBJ databases">
        <title>Genome assemblies of Stephania.</title>
        <authorList>
            <person name="Yang L."/>
        </authorList>
    </citation>
    <scope>NUCLEOTIDE SEQUENCE [LARGE SCALE GENOMIC DNA]</scope>
    <source>
        <strain evidence="2">QJT</strain>
        <tissue evidence="2">Leaf</tissue>
    </source>
</reference>
<proteinExistence type="predicted"/>
<accession>A0AAP0HYY2</accession>
<feature type="compositionally biased region" description="Pro residues" evidence="1">
    <location>
        <begin position="19"/>
        <end position="31"/>
    </location>
</feature>